<keyword evidence="5" id="KW-0239">DNA-directed DNA polymerase</keyword>
<evidence type="ECO:0000256" key="1">
    <source>
        <dbReference type="ARBA" id="ARBA00012417"/>
    </source>
</evidence>
<dbReference type="PANTHER" id="PTHR34388:SF1">
    <property type="entry name" value="DNA POLYMERASE III SUBUNIT DELTA"/>
    <property type="match status" value="1"/>
</dbReference>
<dbReference type="InterPro" id="IPR005790">
    <property type="entry name" value="DNA_polIII_delta"/>
</dbReference>
<dbReference type="Proteomes" id="UP000076983">
    <property type="component" value="Unassembled WGS sequence"/>
</dbReference>
<name>A0A168RCA7_9BACT</name>
<dbReference type="PATRIC" id="fig|29557.3.peg.395"/>
<sequence>MHLIIGDSLFLINHKIKQIKETKKIKDLEKIDCSENFDLNDLFLATNSNSLFNETKIVTIWNFPYFVNKIAEAIKKDLLSFIQQIENNENEIIFVIPDLVELNKLNNNFFTKFILENAKIIEIKIQNERDLSNLIIDYVISKKGTIDFLASKLLIEKLNGNIDLIINEINKLLLLNPLINSKAIENNVLAVIKDDPFALVNALKTNDFSTIWKKYKEQLSLGSEINLLISQIAQTLILAHQIYGYSKVQKKLEDLARDQKINLYRLKNINYLLKNLGISKIKNLLKDLAKLDLNIKKGIIDAKIGFERLLIKNFY</sequence>
<dbReference type="InterPro" id="IPR027417">
    <property type="entry name" value="P-loop_NTPase"/>
</dbReference>
<keyword evidence="3" id="KW-0548">Nucleotidyltransferase</keyword>
<comment type="similarity">
    <text evidence="6">Belongs to the DNA polymerase HolA subunit family.</text>
</comment>
<dbReference type="NCBIfam" id="TIGR01128">
    <property type="entry name" value="holA"/>
    <property type="match status" value="1"/>
</dbReference>
<dbReference type="InterPro" id="IPR008921">
    <property type="entry name" value="DNA_pol3_clamp-load_cplx_C"/>
</dbReference>
<organism evidence="9 10">
    <name type="scientific">Mycoplasmopsis gallinarum</name>
    <dbReference type="NCBI Taxonomy" id="29557"/>
    <lineage>
        <taxon>Bacteria</taxon>
        <taxon>Bacillati</taxon>
        <taxon>Mycoplasmatota</taxon>
        <taxon>Mycoplasmoidales</taxon>
        <taxon>Metamycoplasmataceae</taxon>
        <taxon>Mycoplasmopsis</taxon>
    </lineage>
</organism>
<dbReference type="Pfam" id="PF21694">
    <property type="entry name" value="DNA_pol3_delta_C"/>
    <property type="match status" value="1"/>
</dbReference>
<dbReference type="Gene3D" id="3.40.50.300">
    <property type="entry name" value="P-loop containing nucleotide triphosphate hydrolases"/>
    <property type="match status" value="1"/>
</dbReference>
<dbReference type="PANTHER" id="PTHR34388">
    <property type="entry name" value="DNA POLYMERASE III SUBUNIT DELTA"/>
    <property type="match status" value="1"/>
</dbReference>
<dbReference type="GO" id="GO:0003677">
    <property type="term" value="F:DNA binding"/>
    <property type="evidence" value="ECO:0007669"/>
    <property type="project" value="InterPro"/>
</dbReference>
<dbReference type="GO" id="GO:0003887">
    <property type="term" value="F:DNA-directed DNA polymerase activity"/>
    <property type="evidence" value="ECO:0007669"/>
    <property type="project" value="UniProtKB-KW"/>
</dbReference>
<evidence type="ECO:0000256" key="3">
    <source>
        <dbReference type="ARBA" id="ARBA00022695"/>
    </source>
</evidence>
<evidence type="ECO:0000259" key="8">
    <source>
        <dbReference type="Pfam" id="PF21694"/>
    </source>
</evidence>
<dbReference type="SUPFAM" id="SSF48019">
    <property type="entry name" value="post-AAA+ oligomerization domain-like"/>
    <property type="match status" value="1"/>
</dbReference>
<evidence type="ECO:0000256" key="6">
    <source>
        <dbReference type="ARBA" id="ARBA00034754"/>
    </source>
</evidence>
<accession>A0A168RCA7</accession>
<keyword evidence="2" id="KW-0808">Transferase</keyword>
<evidence type="ECO:0000256" key="7">
    <source>
        <dbReference type="ARBA" id="ARBA00049244"/>
    </source>
</evidence>
<comment type="catalytic activity">
    <reaction evidence="7">
        <text>DNA(n) + a 2'-deoxyribonucleoside 5'-triphosphate = DNA(n+1) + diphosphate</text>
        <dbReference type="Rhea" id="RHEA:22508"/>
        <dbReference type="Rhea" id="RHEA-COMP:17339"/>
        <dbReference type="Rhea" id="RHEA-COMP:17340"/>
        <dbReference type="ChEBI" id="CHEBI:33019"/>
        <dbReference type="ChEBI" id="CHEBI:61560"/>
        <dbReference type="ChEBI" id="CHEBI:173112"/>
        <dbReference type="EC" id="2.7.7.7"/>
    </reaction>
</comment>
<keyword evidence="10" id="KW-1185">Reference proteome</keyword>
<dbReference type="SUPFAM" id="SSF52540">
    <property type="entry name" value="P-loop containing nucleoside triphosphate hydrolases"/>
    <property type="match status" value="1"/>
</dbReference>
<dbReference type="GO" id="GO:0006261">
    <property type="term" value="P:DNA-templated DNA replication"/>
    <property type="evidence" value="ECO:0007669"/>
    <property type="project" value="TreeGrafter"/>
</dbReference>
<dbReference type="STRING" id="29557.MGALLINA_04030"/>
<dbReference type="EC" id="2.7.7.7" evidence="1"/>
<dbReference type="InterPro" id="IPR048466">
    <property type="entry name" value="DNA_pol3_delta-like_C"/>
</dbReference>
<dbReference type="Gene3D" id="1.20.272.10">
    <property type="match status" value="1"/>
</dbReference>
<dbReference type="OrthoDB" id="400018at2"/>
<dbReference type="EMBL" id="LVLH01000035">
    <property type="protein sequence ID" value="OAB48832.1"/>
    <property type="molecule type" value="Genomic_DNA"/>
</dbReference>
<gene>
    <name evidence="9" type="ORF">MGALLINA_04030</name>
</gene>
<reference evidence="9 10" key="1">
    <citation type="submission" date="2016-03" db="EMBL/GenBank/DDBJ databases">
        <title>Genome sequence of Mycoplasma gallinarum strain Mgn_IPT.</title>
        <authorList>
            <person name="Yacoub E."/>
            <person name="Sirand-Pugnet P."/>
            <person name="Barre A."/>
            <person name="Maurier F."/>
            <person name="Blanchard A."/>
            <person name="Ben Abdelmoumen B.M."/>
        </authorList>
    </citation>
    <scope>NUCLEOTIDE SEQUENCE [LARGE SCALE GENOMIC DNA]</scope>
    <source>
        <strain evidence="9 10">Mgn_IPT</strain>
    </source>
</reference>
<keyword evidence="4" id="KW-0235">DNA replication</keyword>
<comment type="caution">
    <text evidence="9">The sequence shown here is derived from an EMBL/GenBank/DDBJ whole genome shotgun (WGS) entry which is preliminary data.</text>
</comment>
<feature type="domain" description="DNA polymerase III delta subunit-like C-terminal" evidence="8">
    <location>
        <begin position="195"/>
        <end position="312"/>
    </location>
</feature>
<evidence type="ECO:0000256" key="4">
    <source>
        <dbReference type="ARBA" id="ARBA00022705"/>
    </source>
</evidence>
<protein>
    <recommendedName>
        <fullName evidence="1">DNA-directed DNA polymerase</fullName>
        <ecNumber evidence="1">2.7.7.7</ecNumber>
    </recommendedName>
</protein>
<dbReference type="AlphaFoldDB" id="A0A168RCA7"/>
<evidence type="ECO:0000313" key="9">
    <source>
        <dbReference type="EMBL" id="OAB48832.1"/>
    </source>
</evidence>
<evidence type="ECO:0000256" key="5">
    <source>
        <dbReference type="ARBA" id="ARBA00022932"/>
    </source>
</evidence>
<proteinExistence type="inferred from homology"/>
<evidence type="ECO:0000313" key="10">
    <source>
        <dbReference type="Proteomes" id="UP000076983"/>
    </source>
</evidence>
<evidence type="ECO:0000256" key="2">
    <source>
        <dbReference type="ARBA" id="ARBA00022679"/>
    </source>
</evidence>
<dbReference type="GO" id="GO:0009360">
    <property type="term" value="C:DNA polymerase III complex"/>
    <property type="evidence" value="ECO:0007669"/>
    <property type="project" value="TreeGrafter"/>
</dbReference>
<dbReference type="RefSeq" id="WP_063626188.1">
    <property type="nucleotide sequence ID" value="NZ_LVLH01000035.1"/>
</dbReference>